<dbReference type="InterPro" id="IPR003591">
    <property type="entry name" value="Leu-rich_rpt_typical-subtyp"/>
</dbReference>
<dbReference type="EMBL" id="QEAP01000003">
    <property type="protein sequence ID" value="TPX78490.1"/>
    <property type="molecule type" value="Genomic_DNA"/>
</dbReference>
<dbReference type="PRINTS" id="PR00019">
    <property type="entry name" value="LEURICHRPT"/>
</dbReference>
<reference evidence="4 5" key="1">
    <citation type="journal article" date="2019" name="Sci. Rep.">
        <title>Comparative genomics of chytrid fungi reveal insights into the obligate biotrophic and pathogenic lifestyle of Synchytrium endobioticum.</title>
        <authorList>
            <person name="van de Vossenberg B.T.L.H."/>
            <person name="Warris S."/>
            <person name="Nguyen H.D.T."/>
            <person name="van Gent-Pelzer M.P.E."/>
            <person name="Joly D.L."/>
            <person name="van de Geest H.C."/>
            <person name="Bonants P.J.M."/>
            <person name="Smith D.S."/>
            <person name="Levesque C.A."/>
            <person name="van der Lee T.A.J."/>
        </authorList>
    </citation>
    <scope>NUCLEOTIDE SEQUENCE [LARGE SCALE GENOMIC DNA]</scope>
    <source>
        <strain evidence="4 5">CBS 675.73</strain>
    </source>
</reference>
<dbReference type="PROSITE" id="PS50181">
    <property type="entry name" value="FBOX"/>
    <property type="match status" value="1"/>
</dbReference>
<dbReference type="PANTHER" id="PTHR48004:SF58">
    <property type="entry name" value="OS01G0162200 PROTEIN"/>
    <property type="match status" value="1"/>
</dbReference>
<feature type="domain" description="F-box" evidence="3">
    <location>
        <begin position="89"/>
        <end position="136"/>
    </location>
</feature>
<dbReference type="InterPro" id="IPR001611">
    <property type="entry name" value="Leu-rich_rpt"/>
</dbReference>
<dbReference type="InterPro" id="IPR001810">
    <property type="entry name" value="F-box_dom"/>
</dbReference>
<keyword evidence="5" id="KW-1185">Reference proteome</keyword>
<protein>
    <recommendedName>
        <fullName evidence="3">F-box domain-containing protein</fullName>
    </recommendedName>
</protein>
<sequence length="465" mass="52044">MCLLAGSKRARTENGPPSAARLVAPTEGLAFILSALEAIKAEVAAIKHSQAAIISEQQHLSAQVTAMNETQRRVSNQVQQLVNQGKKFYTRLHDLPLEIIDQIFAWIPVRAVLQYRRLSRMINKRLLTTQFVMLNLREPDFREESECSLTRLWLVLPQPYQAVIAREMAGKVTSIAGCEFDQVKKRLPESLSSLTAAKSIELVGCKLIGTIPDIFGPLGSLINLDLSNNSLTGPLPSSFSLLTGLRQLDLSNNQLRGEFPALPNSNLEEVYIARNQFTGAIPTVFGSPRRLITLHAQHNRFSVIPASIGQLTRLKQLCIHNNHISSEIPPELWNLRALKQLFMRYCGMFGSIAGIGALRNLKSLQLSNNRFSGVIPSSEFYRLQRLQTINLQGNQFSGCEGNLWDLTQMPNLYSLGMSQDVPRSHVKGSFFLSLSQNLSWDLNLNLNLILILILNRMDWIRLASH</sequence>
<evidence type="ECO:0000256" key="2">
    <source>
        <dbReference type="ARBA" id="ARBA00022737"/>
    </source>
</evidence>
<dbReference type="Proteomes" id="UP000320333">
    <property type="component" value="Unassembled WGS sequence"/>
</dbReference>
<dbReference type="InterPro" id="IPR052941">
    <property type="entry name" value="StomDev_PlantInt_Reg"/>
</dbReference>
<dbReference type="InterPro" id="IPR032675">
    <property type="entry name" value="LRR_dom_sf"/>
</dbReference>
<comment type="caution">
    <text evidence="4">The sequence shown here is derived from an EMBL/GenBank/DDBJ whole genome shotgun (WGS) entry which is preliminary data.</text>
</comment>
<name>A0A507FSE5_9FUNG</name>
<evidence type="ECO:0000313" key="5">
    <source>
        <dbReference type="Proteomes" id="UP000320333"/>
    </source>
</evidence>
<dbReference type="PROSITE" id="PS51450">
    <property type="entry name" value="LRR"/>
    <property type="match status" value="1"/>
</dbReference>
<accession>A0A507FSE5</accession>
<dbReference type="SUPFAM" id="SSF52058">
    <property type="entry name" value="L domain-like"/>
    <property type="match status" value="1"/>
</dbReference>
<organism evidence="4 5">
    <name type="scientific">Chytriomyces confervae</name>
    <dbReference type="NCBI Taxonomy" id="246404"/>
    <lineage>
        <taxon>Eukaryota</taxon>
        <taxon>Fungi</taxon>
        <taxon>Fungi incertae sedis</taxon>
        <taxon>Chytridiomycota</taxon>
        <taxon>Chytridiomycota incertae sedis</taxon>
        <taxon>Chytridiomycetes</taxon>
        <taxon>Chytridiales</taxon>
        <taxon>Chytriomycetaceae</taxon>
        <taxon>Chytriomyces</taxon>
    </lineage>
</organism>
<keyword evidence="2" id="KW-0677">Repeat</keyword>
<gene>
    <name evidence="4" type="ORF">CcCBS67573_g00225</name>
</gene>
<dbReference type="SMART" id="SM00369">
    <property type="entry name" value="LRR_TYP"/>
    <property type="match status" value="5"/>
</dbReference>
<dbReference type="Pfam" id="PF13855">
    <property type="entry name" value="LRR_8"/>
    <property type="match status" value="2"/>
</dbReference>
<dbReference type="Pfam" id="PF00560">
    <property type="entry name" value="LRR_1"/>
    <property type="match status" value="1"/>
</dbReference>
<dbReference type="PANTHER" id="PTHR48004">
    <property type="entry name" value="OS01G0149700 PROTEIN"/>
    <property type="match status" value="1"/>
</dbReference>
<keyword evidence="1" id="KW-0433">Leucine-rich repeat</keyword>
<dbReference type="OrthoDB" id="676979at2759"/>
<dbReference type="AlphaFoldDB" id="A0A507FSE5"/>
<evidence type="ECO:0000259" key="3">
    <source>
        <dbReference type="PROSITE" id="PS50181"/>
    </source>
</evidence>
<proteinExistence type="predicted"/>
<dbReference type="FunFam" id="3.80.10.10:FF:000041">
    <property type="entry name" value="LRR receptor-like serine/threonine-protein kinase ERECTA"/>
    <property type="match status" value="1"/>
</dbReference>
<dbReference type="Gene3D" id="3.80.10.10">
    <property type="entry name" value="Ribonuclease Inhibitor"/>
    <property type="match status" value="2"/>
</dbReference>
<evidence type="ECO:0000256" key="1">
    <source>
        <dbReference type="ARBA" id="ARBA00022614"/>
    </source>
</evidence>
<evidence type="ECO:0000313" key="4">
    <source>
        <dbReference type="EMBL" id="TPX78490.1"/>
    </source>
</evidence>